<accession>A0A6A5ZB91</accession>
<gene>
    <name evidence="4" type="ORF">BDV96DRAFT_492188</name>
</gene>
<evidence type="ECO:0000256" key="2">
    <source>
        <dbReference type="ARBA" id="ARBA00022676"/>
    </source>
</evidence>
<dbReference type="Pfam" id="PF05637">
    <property type="entry name" value="Glyco_transf_34"/>
    <property type="match status" value="1"/>
</dbReference>
<dbReference type="GO" id="GO:0006487">
    <property type="term" value="P:protein N-linked glycosylation"/>
    <property type="evidence" value="ECO:0007669"/>
    <property type="project" value="TreeGrafter"/>
</dbReference>
<dbReference type="GO" id="GO:0000139">
    <property type="term" value="C:Golgi membrane"/>
    <property type="evidence" value="ECO:0007669"/>
    <property type="project" value="TreeGrafter"/>
</dbReference>
<name>A0A6A5ZB91_9PLEO</name>
<keyword evidence="2" id="KW-0328">Glycosyltransferase</keyword>
<dbReference type="InterPro" id="IPR029044">
    <property type="entry name" value="Nucleotide-diphossugar_trans"/>
</dbReference>
<comment type="similarity">
    <text evidence="1">Belongs to the glycosyltransferase 34 family.</text>
</comment>
<keyword evidence="5" id="KW-1185">Reference proteome</keyword>
<dbReference type="OrthoDB" id="407658at2759"/>
<proteinExistence type="inferred from homology"/>
<evidence type="ECO:0000256" key="3">
    <source>
        <dbReference type="ARBA" id="ARBA00022679"/>
    </source>
</evidence>
<dbReference type="FunFam" id="3.90.550.10:FF:000237">
    <property type="entry name" value="WGS project CABT00000000 data, contig 2.1"/>
    <property type="match status" value="1"/>
</dbReference>
<evidence type="ECO:0000313" key="5">
    <source>
        <dbReference type="Proteomes" id="UP000799770"/>
    </source>
</evidence>
<protein>
    <recommendedName>
        <fullName evidence="6">Galactosyl transferase GMA12/MNN10 family-domain-containing protein</fullName>
    </recommendedName>
</protein>
<dbReference type="Gene3D" id="3.90.550.10">
    <property type="entry name" value="Spore Coat Polysaccharide Biosynthesis Protein SpsA, Chain A"/>
    <property type="match status" value="1"/>
</dbReference>
<dbReference type="EMBL" id="ML977322">
    <property type="protein sequence ID" value="KAF2115658.1"/>
    <property type="molecule type" value="Genomic_DNA"/>
</dbReference>
<keyword evidence="3" id="KW-0808">Transferase</keyword>
<sequence>MGEHRITDFAIPRPQPVPSFIAHGESKCLPTINQTLIQQSVELHSECRRQSPFATGRARIATVTAHFGSPKEHYKKAFQTHLLHSLIHGTELHVMCDPVVDDLWNKPAFILSLLLKEMELPPEKRLEWILWADRDTLIMDQCRPTSSFLPPSPSRFNNYFRQVVHDGEDSNKMSVPDVNLIATNDGNGLNNGVFLLRVSNWAIDMFTDILAFRDYKPDVALPFTEQSAMEKVANEEKFKHQTQIVPQEWFNAYPRGGAKEYDERSKKGLEEIETFHIRKGDFLLHLAGDPHKDESINKWWPYINAHPSPWLDKESIQRDSTQKIAEWWRNLGF</sequence>
<dbReference type="InterPro" id="IPR008630">
    <property type="entry name" value="Glyco_trans_34"/>
</dbReference>
<evidence type="ECO:0008006" key="6">
    <source>
        <dbReference type="Google" id="ProtNLM"/>
    </source>
</evidence>
<evidence type="ECO:0000313" key="4">
    <source>
        <dbReference type="EMBL" id="KAF2115658.1"/>
    </source>
</evidence>
<evidence type="ECO:0000256" key="1">
    <source>
        <dbReference type="ARBA" id="ARBA00005664"/>
    </source>
</evidence>
<dbReference type="AlphaFoldDB" id="A0A6A5ZB91"/>
<dbReference type="PANTHER" id="PTHR31306:SF8">
    <property type="entry name" value="GLYCOSYLTRANSFERASE FAMILY 34 PROTEIN"/>
    <property type="match status" value="1"/>
</dbReference>
<organism evidence="4 5">
    <name type="scientific">Lophiotrema nucula</name>
    <dbReference type="NCBI Taxonomy" id="690887"/>
    <lineage>
        <taxon>Eukaryota</taxon>
        <taxon>Fungi</taxon>
        <taxon>Dikarya</taxon>
        <taxon>Ascomycota</taxon>
        <taxon>Pezizomycotina</taxon>
        <taxon>Dothideomycetes</taxon>
        <taxon>Pleosporomycetidae</taxon>
        <taxon>Pleosporales</taxon>
        <taxon>Lophiotremataceae</taxon>
        <taxon>Lophiotrema</taxon>
    </lineage>
</organism>
<dbReference type="GO" id="GO:0016757">
    <property type="term" value="F:glycosyltransferase activity"/>
    <property type="evidence" value="ECO:0007669"/>
    <property type="project" value="UniProtKB-KW"/>
</dbReference>
<dbReference type="PANTHER" id="PTHR31306">
    <property type="entry name" value="ALPHA-1,6-MANNOSYLTRANSFERASE MNN11-RELATED"/>
    <property type="match status" value="1"/>
</dbReference>
<dbReference type="Proteomes" id="UP000799770">
    <property type="component" value="Unassembled WGS sequence"/>
</dbReference>
<reference evidence="4" key="1">
    <citation type="journal article" date="2020" name="Stud. Mycol.">
        <title>101 Dothideomycetes genomes: a test case for predicting lifestyles and emergence of pathogens.</title>
        <authorList>
            <person name="Haridas S."/>
            <person name="Albert R."/>
            <person name="Binder M."/>
            <person name="Bloem J."/>
            <person name="Labutti K."/>
            <person name="Salamov A."/>
            <person name="Andreopoulos B."/>
            <person name="Baker S."/>
            <person name="Barry K."/>
            <person name="Bills G."/>
            <person name="Bluhm B."/>
            <person name="Cannon C."/>
            <person name="Castanera R."/>
            <person name="Culley D."/>
            <person name="Daum C."/>
            <person name="Ezra D."/>
            <person name="Gonzalez J."/>
            <person name="Henrissat B."/>
            <person name="Kuo A."/>
            <person name="Liang C."/>
            <person name="Lipzen A."/>
            <person name="Lutzoni F."/>
            <person name="Magnuson J."/>
            <person name="Mondo S."/>
            <person name="Nolan M."/>
            <person name="Ohm R."/>
            <person name="Pangilinan J."/>
            <person name="Park H.-J."/>
            <person name="Ramirez L."/>
            <person name="Alfaro M."/>
            <person name="Sun H."/>
            <person name="Tritt A."/>
            <person name="Yoshinaga Y."/>
            <person name="Zwiers L.-H."/>
            <person name="Turgeon B."/>
            <person name="Goodwin S."/>
            <person name="Spatafora J."/>
            <person name="Crous P."/>
            <person name="Grigoriev I."/>
        </authorList>
    </citation>
    <scope>NUCLEOTIDE SEQUENCE</scope>
    <source>
        <strain evidence="4">CBS 627.86</strain>
    </source>
</reference>